<evidence type="ECO:0000259" key="10">
    <source>
        <dbReference type="PROSITE" id="PS50103"/>
    </source>
</evidence>
<dbReference type="InterPro" id="IPR051628">
    <property type="entry name" value="LUBAC_E3_Ligases"/>
</dbReference>
<dbReference type="SMART" id="SM00356">
    <property type="entry name" value="ZnF_C3H1"/>
    <property type="match status" value="2"/>
</dbReference>
<dbReference type="InterPro" id="IPR044066">
    <property type="entry name" value="TRIAD_supradom"/>
</dbReference>
<comment type="pathway">
    <text evidence="1">Protein modification; protein ubiquitination.</text>
</comment>
<feature type="domain" description="RING-type" evidence="11">
    <location>
        <begin position="613"/>
        <end position="829"/>
    </location>
</feature>
<dbReference type="InterPro" id="IPR013083">
    <property type="entry name" value="Znf_RING/FYVE/PHD"/>
</dbReference>
<evidence type="ECO:0000256" key="9">
    <source>
        <dbReference type="SAM" id="MobiDB-lite"/>
    </source>
</evidence>
<protein>
    <submittedName>
        <fullName evidence="12">Uncharacterized protein</fullName>
    </submittedName>
</protein>
<keyword evidence="7 8" id="KW-0862">Zinc</keyword>
<keyword evidence="13" id="KW-1185">Reference proteome</keyword>
<keyword evidence="6" id="KW-0833">Ubl conjugation pathway</keyword>
<dbReference type="SUPFAM" id="SSF90229">
    <property type="entry name" value="CCCH zinc finger"/>
    <property type="match status" value="1"/>
</dbReference>
<dbReference type="Gene3D" id="4.10.1000.10">
    <property type="entry name" value="Zinc finger, CCCH-type"/>
    <property type="match status" value="1"/>
</dbReference>
<evidence type="ECO:0000256" key="8">
    <source>
        <dbReference type="PROSITE-ProRule" id="PRU00723"/>
    </source>
</evidence>
<keyword evidence="2" id="KW-0808">Transferase</keyword>
<feature type="domain" description="C3H1-type" evidence="10">
    <location>
        <begin position="1"/>
        <end position="25"/>
    </location>
</feature>
<comment type="caution">
    <text evidence="12">The sequence shown here is derived from an EMBL/GenBank/DDBJ whole genome shotgun (WGS) entry which is preliminary data.</text>
</comment>
<dbReference type="InterPro" id="IPR036855">
    <property type="entry name" value="Znf_CCCH_sf"/>
</dbReference>
<dbReference type="AlphaFoldDB" id="A0A9P4PRH5"/>
<proteinExistence type="predicted"/>
<reference evidence="12" key="1">
    <citation type="journal article" date="2020" name="Stud. Mycol.">
        <title>101 Dothideomycetes genomes: a test case for predicting lifestyles and emergence of pathogens.</title>
        <authorList>
            <person name="Haridas S."/>
            <person name="Albert R."/>
            <person name="Binder M."/>
            <person name="Bloem J."/>
            <person name="Labutti K."/>
            <person name="Salamov A."/>
            <person name="Andreopoulos B."/>
            <person name="Baker S."/>
            <person name="Barry K."/>
            <person name="Bills G."/>
            <person name="Bluhm B."/>
            <person name="Cannon C."/>
            <person name="Castanera R."/>
            <person name="Culley D."/>
            <person name="Daum C."/>
            <person name="Ezra D."/>
            <person name="Gonzalez J."/>
            <person name="Henrissat B."/>
            <person name="Kuo A."/>
            <person name="Liang C."/>
            <person name="Lipzen A."/>
            <person name="Lutzoni F."/>
            <person name="Magnuson J."/>
            <person name="Mondo S."/>
            <person name="Nolan M."/>
            <person name="Ohm R."/>
            <person name="Pangilinan J."/>
            <person name="Park H.-J."/>
            <person name="Ramirez L."/>
            <person name="Alfaro M."/>
            <person name="Sun H."/>
            <person name="Tritt A."/>
            <person name="Yoshinaga Y."/>
            <person name="Zwiers L.-H."/>
            <person name="Turgeon B."/>
            <person name="Goodwin S."/>
            <person name="Spatafora J."/>
            <person name="Crous P."/>
            <person name="Grigoriev I."/>
        </authorList>
    </citation>
    <scope>NUCLEOTIDE SEQUENCE</scope>
    <source>
        <strain evidence="12">CBS 690.94</strain>
    </source>
</reference>
<dbReference type="Proteomes" id="UP000799764">
    <property type="component" value="Unassembled WGS sequence"/>
</dbReference>
<evidence type="ECO:0000256" key="7">
    <source>
        <dbReference type="ARBA" id="ARBA00022833"/>
    </source>
</evidence>
<keyword evidence="5 8" id="KW-0863">Zinc-finger</keyword>
<dbReference type="Pfam" id="PF01485">
    <property type="entry name" value="IBR"/>
    <property type="match status" value="1"/>
</dbReference>
<dbReference type="Pfam" id="PF00642">
    <property type="entry name" value="zf-CCCH"/>
    <property type="match status" value="1"/>
</dbReference>
<dbReference type="Pfam" id="PF22191">
    <property type="entry name" value="IBR_1"/>
    <property type="match status" value="1"/>
</dbReference>
<evidence type="ECO:0000256" key="1">
    <source>
        <dbReference type="ARBA" id="ARBA00004906"/>
    </source>
</evidence>
<keyword evidence="4" id="KW-0677">Repeat</keyword>
<feature type="region of interest" description="Disordered" evidence="9">
    <location>
        <begin position="88"/>
        <end position="109"/>
    </location>
</feature>
<evidence type="ECO:0000313" key="12">
    <source>
        <dbReference type="EMBL" id="KAF2449965.1"/>
    </source>
</evidence>
<name>A0A9P4PRH5_9PLEO</name>
<evidence type="ECO:0000313" key="13">
    <source>
        <dbReference type="Proteomes" id="UP000799764"/>
    </source>
</evidence>
<evidence type="ECO:0000256" key="5">
    <source>
        <dbReference type="ARBA" id="ARBA00022771"/>
    </source>
</evidence>
<dbReference type="CDD" id="cd22585">
    <property type="entry name" value="Rcat_RBR_DEAH12-like"/>
    <property type="match status" value="1"/>
</dbReference>
<dbReference type="OrthoDB" id="10009520at2759"/>
<dbReference type="SUPFAM" id="SSF57850">
    <property type="entry name" value="RING/U-box"/>
    <property type="match status" value="2"/>
</dbReference>
<evidence type="ECO:0000256" key="4">
    <source>
        <dbReference type="ARBA" id="ARBA00022737"/>
    </source>
</evidence>
<dbReference type="Gene3D" id="1.20.120.1750">
    <property type="match status" value="1"/>
</dbReference>
<gene>
    <name evidence="12" type="ORF">P171DRAFT_405593</name>
</gene>
<organism evidence="12 13">
    <name type="scientific">Karstenula rhodostoma CBS 690.94</name>
    <dbReference type="NCBI Taxonomy" id="1392251"/>
    <lineage>
        <taxon>Eukaryota</taxon>
        <taxon>Fungi</taxon>
        <taxon>Dikarya</taxon>
        <taxon>Ascomycota</taxon>
        <taxon>Pezizomycotina</taxon>
        <taxon>Dothideomycetes</taxon>
        <taxon>Pleosporomycetidae</taxon>
        <taxon>Pleosporales</taxon>
        <taxon>Massarineae</taxon>
        <taxon>Didymosphaeriaceae</taxon>
        <taxon>Karstenula</taxon>
    </lineage>
</organism>
<dbReference type="PANTHER" id="PTHR22770">
    <property type="entry name" value="UBIQUITIN CONJUGATING ENZYME 7 INTERACTING PROTEIN-RELATED"/>
    <property type="match status" value="1"/>
</dbReference>
<feature type="domain" description="C3H1-type" evidence="10">
    <location>
        <begin position="65"/>
        <end position="92"/>
    </location>
</feature>
<feature type="zinc finger region" description="C3H1-type" evidence="8">
    <location>
        <begin position="1"/>
        <end position="25"/>
    </location>
</feature>
<dbReference type="GO" id="GO:0043161">
    <property type="term" value="P:proteasome-mediated ubiquitin-dependent protein catabolic process"/>
    <property type="evidence" value="ECO:0007669"/>
    <property type="project" value="TreeGrafter"/>
</dbReference>
<dbReference type="GO" id="GO:0004842">
    <property type="term" value="F:ubiquitin-protein transferase activity"/>
    <property type="evidence" value="ECO:0007669"/>
    <property type="project" value="TreeGrafter"/>
</dbReference>
<dbReference type="EMBL" id="MU001494">
    <property type="protein sequence ID" value="KAF2449965.1"/>
    <property type="molecule type" value="Genomic_DNA"/>
</dbReference>
<dbReference type="PROSITE" id="PS51873">
    <property type="entry name" value="TRIAD"/>
    <property type="match status" value="1"/>
</dbReference>
<dbReference type="PANTHER" id="PTHR22770:SF13">
    <property type="entry name" value="RING-TYPE DOMAIN-CONTAINING PROTEIN"/>
    <property type="match status" value="1"/>
</dbReference>
<dbReference type="CDD" id="cd20335">
    <property type="entry name" value="BRcat_RBR"/>
    <property type="match status" value="1"/>
</dbReference>
<keyword evidence="3 8" id="KW-0479">Metal-binding</keyword>
<accession>A0A9P4PRH5</accession>
<dbReference type="GO" id="GO:0000151">
    <property type="term" value="C:ubiquitin ligase complex"/>
    <property type="evidence" value="ECO:0007669"/>
    <property type="project" value="TreeGrafter"/>
</dbReference>
<dbReference type="PROSITE" id="PS50103">
    <property type="entry name" value="ZF_C3H1"/>
    <property type="match status" value="2"/>
</dbReference>
<dbReference type="GO" id="GO:0097039">
    <property type="term" value="P:protein linear polyubiquitination"/>
    <property type="evidence" value="ECO:0007669"/>
    <property type="project" value="TreeGrafter"/>
</dbReference>
<evidence type="ECO:0000259" key="11">
    <source>
        <dbReference type="PROSITE" id="PS51873"/>
    </source>
</evidence>
<dbReference type="GO" id="GO:0043130">
    <property type="term" value="F:ubiquitin binding"/>
    <property type="evidence" value="ECO:0007669"/>
    <property type="project" value="TreeGrafter"/>
</dbReference>
<dbReference type="GO" id="GO:0008270">
    <property type="term" value="F:zinc ion binding"/>
    <property type="evidence" value="ECO:0007669"/>
    <property type="project" value="UniProtKB-KW"/>
</dbReference>
<evidence type="ECO:0000256" key="6">
    <source>
        <dbReference type="ARBA" id="ARBA00022786"/>
    </source>
</evidence>
<evidence type="ECO:0000256" key="3">
    <source>
        <dbReference type="ARBA" id="ARBA00022723"/>
    </source>
</evidence>
<dbReference type="InterPro" id="IPR000571">
    <property type="entry name" value="Znf_CCCH"/>
</dbReference>
<feature type="zinc finger region" description="C3H1-type" evidence="8">
    <location>
        <begin position="65"/>
        <end position="92"/>
    </location>
</feature>
<evidence type="ECO:0000256" key="2">
    <source>
        <dbReference type="ARBA" id="ARBA00022679"/>
    </source>
</evidence>
<dbReference type="Gene3D" id="3.30.40.10">
    <property type="entry name" value="Zinc/RING finger domain, C3HC4 (zinc finger)"/>
    <property type="match status" value="1"/>
</dbReference>
<dbReference type="InterPro" id="IPR002867">
    <property type="entry name" value="IBR_dom"/>
</dbReference>
<dbReference type="CDD" id="cd16449">
    <property type="entry name" value="RING-HC"/>
    <property type="match status" value="1"/>
</dbReference>
<sequence>MIPCIFFARGRCRKGEACTFLHERMLRADDPPVAAFEALIISPDTQGPRLGPNLSGHPQNSSSDSRATVLCRFVTRLGGCRNAACPYSHNIDKPQTNSPGIPEEELKEDDEEDADIDFTRSLSGAAVHFNEFGNVERISLPADFSTARITGLPPHSTPHMVAEIVHGLQVEIDAECIRIPKQDSRLETMAIVRVEDPLFALKLSDKVRQHMTGLKAISLPTDSKPSNARKVYVSWHRPTRVVWLNFTVGGNLNQVAQRFNNAEYKILGQVVKATVEKASTYGHSGFHKPVIGTVTLSNVPADAKSGDIGRIFRYSDRLTHTEMGAPSYMAKHAEVGVDVRSRLEEHGALESFYMPPTQPKKRVKATALFQEEADARSACSLNNTQIPILGKGKLTVTLVQAVKTKISTTIYTASRSMIDQERKRWQEQYLTLHVYHDPLKQFTTLKVEGNDAKIVADARKTIDKIFGGTLLMNEEEVLWSTALNSNGSVYRQLKDIESELNIAISRDKSKRQLRYHGSLDKLAQTVHRVTDLLKEKPATVHYISLDPVQFSWAIRAGFKNIQQALGEDIAAFDVVSKKITIHGTTQQYDEAMDIIAGKRTNAIFGPREAARWAQNDCPICFCEAENPVSTRCNHTYCLECFEGCCKAAASSSAFAFHVKCQGEEGKCTHIFTLQELRDSLSSSVFETVLHSSFQDHIKQHPNLFHYCPTPDCDYIYRCTTSGADRPSHTCANCLELICTSCHALHGRYACAEYKDIQSGGYEALERLKKELNIKDCPKCTTPMEKTEGCNHMTCGGCKAHICWVCMAVFSTSAQCYDHMTEKHGSIGLGLERFAF</sequence>